<comment type="caution">
    <text evidence="1">The sequence shown here is derived from an EMBL/GenBank/DDBJ whole genome shotgun (WGS) entry which is preliminary data.</text>
</comment>
<protein>
    <submittedName>
        <fullName evidence="1">21676_t:CDS:1</fullName>
    </submittedName>
</protein>
<reference evidence="1" key="1">
    <citation type="submission" date="2021-06" db="EMBL/GenBank/DDBJ databases">
        <authorList>
            <person name="Kallberg Y."/>
            <person name="Tangrot J."/>
            <person name="Rosling A."/>
        </authorList>
    </citation>
    <scope>NUCLEOTIDE SEQUENCE</scope>
    <source>
        <strain evidence="1">FL966</strain>
    </source>
</reference>
<dbReference type="Proteomes" id="UP000789759">
    <property type="component" value="Unassembled WGS sequence"/>
</dbReference>
<evidence type="ECO:0000313" key="2">
    <source>
        <dbReference type="Proteomes" id="UP000789759"/>
    </source>
</evidence>
<sequence>MKYKHLVPATESCSPPLLTVNSVAVDPLLEIPANALAQKRAADKIKIAEKKLQEFEKIYNMTTDIQVSNSIAAKAYHHPAQVAVTGVSCIETYKHLYSYYCLVLVKCMKQFASTFDNMSVIVSQDNKVKIGLGVPADLDKN</sequence>
<keyword evidence="2" id="KW-1185">Reference proteome</keyword>
<proteinExistence type="predicted"/>
<dbReference type="EMBL" id="CAJVQA010013225">
    <property type="protein sequence ID" value="CAG8722635.1"/>
    <property type="molecule type" value="Genomic_DNA"/>
</dbReference>
<dbReference type="AlphaFoldDB" id="A0A9N9NDH0"/>
<name>A0A9N9NDH0_9GLOM</name>
<accession>A0A9N9NDH0</accession>
<dbReference type="OrthoDB" id="2356492at2759"/>
<gene>
    <name evidence="1" type="ORF">CPELLU_LOCUS12987</name>
</gene>
<organism evidence="1 2">
    <name type="scientific">Cetraspora pellucida</name>
    <dbReference type="NCBI Taxonomy" id="1433469"/>
    <lineage>
        <taxon>Eukaryota</taxon>
        <taxon>Fungi</taxon>
        <taxon>Fungi incertae sedis</taxon>
        <taxon>Mucoromycota</taxon>
        <taxon>Glomeromycotina</taxon>
        <taxon>Glomeromycetes</taxon>
        <taxon>Diversisporales</taxon>
        <taxon>Gigasporaceae</taxon>
        <taxon>Cetraspora</taxon>
    </lineage>
</organism>
<evidence type="ECO:0000313" key="1">
    <source>
        <dbReference type="EMBL" id="CAG8722635.1"/>
    </source>
</evidence>